<dbReference type="Proteomes" id="UP001158360">
    <property type="component" value="Unassembled WGS sequence"/>
</dbReference>
<dbReference type="AlphaFoldDB" id="A0AAW6SB43"/>
<organism evidence="1 2">
    <name type="scientific">Enterobacter cloacae</name>
    <dbReference type="NCBI Taxonomy" id="550"/>
    <lineage>
        <taxon>Bacteria</taxon>
        <taxon>Pseudomonadati</taxon>
        <taxon>Pseudomonadota</taxon>
        <taxon>Gammaproteobacteria</taxon>
        <taxon>Enterobacterales</taxon>
        <taxon>Enterobacteriaceae</taxon>
        <taxon>Enterobacter</taxon>
        <taxon>Enterobacter cloacae complex</taxon>
    </lineage>
</organism>
<comment type="caution">
    <text evidence="1">The sequence shown here is derived from an EMBL/GenBank/DDBJ whole genome shotgun (WGS) entry which is preliminary data.</text>
</comment>
<sequence length="158" mass="17989">MFWDWVNAQADALGSGSCLKWYLVSRVKLTMHHEPMGIGKQEISTCHPIAKAFLPHQRVTTEGKTMACKCFSEVKERMEARIKEALGDSVHSMDECDFGSRVWVLEEGDYCSVMLPFNVRYRKRKKNGDPEQRLTNSDTKIAINYCPFCGTKFEGKAA</sequence>
<protein>
    <submittedName>
        <fullName evidence="1">Uncharacterized protein</fullName>
    </submittedName>
</protein>
<name>A0AAW6SB43_ENTCL</name>
<reference evidence="1" key="1">
    <citation type="submission" date="2022-09" db="EMBL/GenBank/DDBJ databases">
        <title>Intensive care unit water sources are persistently colonized with multi-drug resistant bacteria and are the site of extensive horizontal gene transfer of antibiotic resistance genes.</title>
        <authorList>
            <person name="Diorio-Toth L."/>
        </authorList>
    </citation>
    <scope>NUCLEOTIDE SEQUENCE</scope>
    <source>
        <strain evidence="1">GD04139</strain>
    </source>
</reference>
<evidence type="ECO:0000313" key="2">
    <source>
        <dbReference type="Proteomes" id="UP001158360"/>
    </source>
</evidence>
<evidence type="ECO:0000313" key="1">
    <source>
        <dbReference type="EMBL" id="MDH0199063.1"/>
    </source>
</evidence>
<dbReference type="EMBL" id="JAODZM010000093">
    <property type="protein sequence ID" value="MDH0199063.1"/>
    <property type="molecule type" value="Genomic_DNA"/>
</dbReference>
<accession>A0AAW6SB43</accession>
<gene>
    <name evidence="1" type="ORF">N7383_25920</name>
</gene>
<proteinExistence type="predicted"/>
<dbReference type="RefSeq" id="WP_058679030.1">
    <property type="nucleotide sequence ID" value="NZ_CP020089.1"/>
</dbReference>